<feature type="compositionally biased region" description="Polar residues" evidence="11">
    <location>
        <begin position="1913"/>
        <end position="1924"/>
    </location>
</feature>
<feature type="compositionally biased region" description="Low complexity" evidence="11">
    <location>
        <begin position="1423"/>
        <end position="1433"/>
    </location>
</feature>
<dbReference type="GO" id="GO:0050660">
    <property type="term" value="F:flavin adenine dinucleotide binding"/>
    <property type="evidence" value="ECO:0007669"/>
    <property type="project" value="UniProtKB-UniRule"/>
</dbReference>
<dbReference type="EC" id="1.18.1.-" evidence="9"/>
<feature type="region of interest" description="Disordered" evidence="11">
    <location>
        <begin position="1625"/>
        <end position="1935"/>
    </location>
</feature>
<reference evidence="14" key="1">
    <citation type="submission" date="2018-08" db="EMBL/GenBank/DDBJ databases">
        <authorList>
            <person name="Guldener U."/>
        </authorList>
    </citation>
    <scope>NUCLEOTIDE SEQUENCE</scope>
    <source>
        <strain evidence="14">UB2</strain>
    </source>
</reference>
<keyword evidence="10" id="KW-0175">Coiled coil</keyword>
<dbReference type="InterPro" id="IPR003097">
    <property type="entry name" value="CysJ-like_FAD-binding"/>
</dbReference>
<feature type="binding site" evidence="9">
    <location>
        <position position="164"/>
    </location>
    <ligand>
        <name>FMN</name>
        <dbReference type="ChEBI" id="CHEBI:58210"/>
    </ligand>
</feature>
<feature type="binding site" evidence="9">
    <location>
        <begin position="585"/>
        <end position="586"/>
    </location>
    <ligand>
        <name>NADP(+)</name>
        <dbReference type="ChEBI" id="CHEBI:58349"/>
    </ligand>
</feature>
<keyword evidence="6 9" id="KW-0274">FAD</keyword>
<dbReference type="PROSITE" id="PS51384">
    <property type="entry name" value="FAD_FR"/>
    <property type="match status" value="1"/>
</dbReference>
<feature type="region of interest" description="Disordered" evidence="11">
    <location>
        <begin position="1328"/>
        <end position="1369"/>
    </location>
</feature>
<evidence type="ECO:0000256" key="11">
    <source>
        <dbReference type="SAM" id="MobiDB-lite"/>
    </source>
</evidence>
<comment type="similarity">
    <text evidence="9">In the N-terminal section; belongs to the flavodoxin family.</text>
</comment>
<evidence type="ECO:0000313" key="14">
    <source>
        <dbReference type="EMBL" id="SYW76120.1"/>
    </source>
</evidence>
<feature type="region of interest" description="Disordered" evidence="11">
    <location>
        <begin position="262"/>
        <end position="285"/>
    </location>
</feature>
<feature type="region of interest" description="Disordered" evidence="11">
    <location>
        <begin position="691"/>
        <end position="712"/>
    </location>
</feature>
<feature type="compositionally biased region" description="Low complexity" evidence="11">
    <location>
        <begin position="1699"/>
        <end position="1719"/>
    </location>
</feature>
<dbReference type="InterPro" id="IPR008254">
    <property type="entry name" value="Flavodoxin/NO_synth"/>
</dbReference>
<feature type="region of interest" description="Disordered" evidence="11">
    <location>
        <begin position="1529"/>
        <end position="1592"/>
    </location>
</feature>
<dbReference type="Gene3D" id="3.40.50.360">
    <property type="match status" value="1"/>
</dbReference>
<keyword evidence="9" id="KW-0496">Mitochondrion</keyword>
<feature type="domain" description="FAD-binding FR-type" evidence="13">
    <location>
        <begin position="232"/>
        <end position="515"/>
    </location>
</feature>
<feature type="compositionally biased region" description="Acidic residues" evidence="11">
    <location>
        <begin position="1396"/>
        <end position="1413"/>
    </location>
</feature>
<dbReference type="Pfam" id="PF00175">
    <property type="entry name" value="NAD_binding_1"/>
    <property type="match status" value="1"/>
</dbReference>
<comment type="subunit">
    <text evidence="9">Interacts with DRE2; as part of the cytosolic iron-sulfur (Fe-S) protein assembly (CIA) machinery.</text>
</comment>
<dbReference type="Gene3D" id="3.40.50.80">
    <property type="entry name" value="Nucleotide-binding domain of ferredoxin-NADP reductase (FNR) module"/>
    <property type="match status" value="1"/>
</dbReference>
<feature type="compositionally biased region" description="Basic and acidic residues" evidence="11">
    <location>
        <begin position="1796"/>
        <end position="1834"/>
    </location>
</feature>
<dbReference type="GO" id="GO:0005739">
    <property type="term" value="C:mitochondrion"/>
    <property type="evidence" value="ECO:0007669"/>
    <property type="project" value="UniProtKB-SubCell"/>
</dbReference>
<feature type="compositionally biased region" description="Polar residues" evidence="11">
    <location>
        <begin position="979"/>
        <end position="995"/>
    </location>
</feature>
<comment type="caution">
    <text evidence="9">Lacks conserved residue(s) required for the propagation of feature annotation.</text>
</comment>
<feature type="compositionally biased region" description="Basic residues" evidence="11">
    <location>
        <begin position="1018"/>
        <end position="1028"/>
    </location>
</feature>
<feature type="binding site" evidence="9">
    <location>
        <begin position="129"/>
        <end position="138"/>
    </location>
    <ligand>
        <name>FMN</name>
        <dbReference type="ChEBI" id="CHEBI:58210"/>
    </ligand>
</feature>
<dbReference type="GO" id="GO:0160246">
    <property type="term" value="F:NADPH-iron-sulfur [2Fe-2S] protein oxidoreductase activity"/>
    <property type="evidence" value="ECO:0007669"/>
    <property type="project" value="InterPro"/>
</dbReference>
<feature type="binding site" evidence="9">
    <location>
        <begin position="91"/>
        <end position="94"/>
    </location>
    <ligand>
        <name>FMN</name>
        <dbReference type="ChEBI" id="CHEBI:58210"/>
    </ligand>
</feature>
<dbReference type="InterPro" id="IPR029039">
    <property type="entry name" value="Flavoprotein-like_sf"/>
</dbReference>
<keyword evidence="8 9" id="KW-0560">Oxidoreductase</keyword>
<dbReference type="PANTHER" id="PTHR19384">
    <property type="entry name" value="NITRIC OXIDE SYNTHASE-RELATED"/>
    <property type="match status" value="1"/>
</dbReference>
<feature type="binding site" evidence="9">
    <location>
        <position position="409"/>
    </location>
    <ligand>
        <name>FAD</name>
        <dbReference type="ChEBI" id="CHEBI:57692"/>
    </ligand>
</feature>
<dbReference type="InterPro" id="IPR023173">
    <property type="entry name" value="NADPH_Cyt_P450_Rdtase_alpha"/>
</dbReference>
<keyword evidence="4 9" id="KW-0285">Flavoprotein</keyword>
<evidence type="ECO:0000256" key="10">
    <source>
        <dbReference type="SAM" id="Coils"/>
    </source>
</evidence>
<keyword evidence="7 9" id="KW-0521">NADP</keyword>
<dbReference type="Proteomes" id="UP000658997">
    <property type="component" value="Unassembled WGS sequence"/>
</dbReference>
<keyword evidence="15" id="KW-1185">Reference proteome</keyword>
<feature type="domain" description="Flavodoxin-like" evidence="12">
    <location>
        <begin position="38"/>
        <end position="182"/>
    </location>
</feature>
<comment type="cofactor">
    <cofactor evidence="2 9">
        <name>FAD</name>
        <dbReference type="ChEBI" id="CHEBI:57692"/>
    </cofactor>
</comment>
<proteinExistence type="inferred from homology"/>
<evidence type="ECO:0000256" key="9">
    <source>
        <dbReference type="HAMAP-Rule" id="MF_03178"/>
    </source>
</evidence>
<feature type="region of interest" description="Disordered" evidence="11">
    <location>
        <begin position="1396"/>
        <end position="1438"/>
    </location>
</feature>
<feature type="region of interest" description="Disordered" evidence="11">
    <location>
        <begin position="725"/>
        <end position="746"/>
    </location>
</feature>
<feature type="compositionally biased region" description="Polar residues" evidence="11">
    <location>
        <begin position="730"/>
        <end position="739"/>
    </location>
</feature>
<dbReference type="GO" id="GO:0010181">
    <property type="term" value="F:FMN binding"/>
    <property type="evidence" value="ECO:0007669"/>
    <property type="project" value="UniProtKB-UniRule"/>
</dbReference>
<dbReference type="InterPro" id="IPR017927">
    <property type="entry name" value="FAD-bd_FR_type"/>
</dbReference>
<organism evidence="14 15">
    <name type="scientific">Ustilago bromivora</name>
    <dbReference type="NCBI Taxonomy" id="307758"/>
    <lineage>
        <taxon>Eukaryota</taxon>
        <taxon>Fungi</taxon>
        <taxon>Dikarya</taxon>
        <taxon>Basidiomycota</taxon>
        <taxon>Ustilaginomycotina</taxon>
        <taxon>Ustilaginomycetes</taxon>
        <taxon>Ustilaginales</taxon>
        <taxon>Ustilaginaceae</taxon>
        <taxon>Ustilago</taxon>
    </lineage>
</organism>
<feature type="compositionally biased region" description="Low complexity" evidence="11">
    <location>
        <begin position="824"/>
        <end position="846"/>
    </location>
</feature>
<keyword evidence="3 9" id="KW-0963">Cytoplasm</keyword>
<feature type="compositionally biased region" description="Polar residues" evidence="11">
    <location>
        <begin position="879"/>
        <end position="905"/>
    </location>
</feature>
<dbReference type="Pfam" id="PF00258">
    <property type="entry name" value="Flavodoxin_1"/>
    <property type="match status" value="1"/>
</dbReference>
<feature type="binding site" evidence="9">
    <location>
        <begin position="591"/>
        <end position="595"/>
    </location>
    <ligand>
        <name>NADP(+)</name>
        <dbReference type="ChEBI" id="CHEBI:58349"/>
    </ligand>
</feature>
<dbReference type="InterPro" id="IPR039261">
    <property type="entry name" value="FNR_nucleotide-bd"/>
</dbReference>
<feature type="compositionally biased region" description="Basic and acidic residues" evidence="11">
    <location>
        <begin position="1646"/>
        <end position="1655"/>
    </location>
</feature>
<keyword evidence="5 9" id="KW-0288">FMN</keyword>
<comment type="similarity">
    <text evidence="9">In the C-terminal section; belongs to the flavoprotein pyridine nucleotide cytochrome reductase family.</text>
</comment>
<evidence type="ECO:0000256" key="4">
    <source>
        <dbReference type="ARBA" id="ARBA00022630"/>
    </source>
</evidence>
<dbReference type="Gene3D" id="1.20.990.10">
    <property type="entry name" value="NADPH-cytochrome p450 Reductase, Chain A, domain 3"/>
    <property type="match status" value="1"/>
</dbReference>
<dbReference type="GO" id="GO:0005829">
    <property type="term" value="C:cytosol"/>
    <property type="evidence" value="ECO:0007669"/>
    <property type="project" value="TreeGrafter"/>
</dbReference>
<accession>A0A8H8QIK4</accession>
<evidence type="ECO:0000256" key="7">
    <source>
        <dbReference type="ARBA" id="ARBA00022857"/>
    </source>
</evidence>
<feature type="compositionally biased region" description="Polar residues" evidence="11">
    <location>
        <begin position="802"/>
        <end position="823"/>
    </location>
</feature>
<evidence type="ECO:0000256" key="2">
    <source>
        <dbReference type="ARBA" id="ARBA00001974"/>
    </source>
</evidence>
<dbReference type="SUPFAM" id="SSF52218">
    <property type="entry name" value="Flavoproteins"/>
    <property type="match status" value="1"/>
</dbReference>
<comment type="catalytic activity">
    <reaction evidence="9">
        <text>2 oxidized [2Fe-2S]-[protein] + NADPH = 2 reduced [2Fe-2S]-[protein] + NADP(+) + H(+)</text>
        <dbReference type="Rhea" id="RHEA:67716"/>
        <dbReference type="Rhea" id="RHEA-COMP:17327"/>
        <dbReference type="Rhea" id="RHEA-COMP:17328"/>
        <dbReference type="ChEBI" id="CHEBI:15378"/>
        <dbReference type="ChEBI" id="CHEBI:33737"/>
        <dbReference type="ChEBI" id="CHEBI:33738"/>
        <dbReference type="ChEBI" id="CHEBI:57783"/>
        <dbReference type="ChEBI" id="CHEBI:58349"/>
    </reaction>
</comment>
<dbReference type="HAMAP" id="MF_03178">
    <property type="entry name" value="NDOR1"/>
    <property type="match status" value="1"/>
</dbReference>
<dbReference type="Gene3D" id="2.40.30.10">
    <property type="entry name" value="Translation factors"/>
    <property type="match status" value="1"/>
</dbReference>
<feature type="region of interest" description="Disordered" evidence="11">
    <location>
        <begin position="778"/>
        <end position="1028"/>
    </location>
</feature>
<dbReference type="InterPro" id="IPR017938">
    <property type="entry name" value="Riboflavin_synthase-like_b-brl"/>
</dbReference>
<dbReference type="PANTHER" id="PTHR19384:SF10">
    <property type="entry name" value="NADPH-DEPENDENT DIFLAVIN OXIDOREDUCTASE 1"/>
    <property type="match status" value="1"/>
</dbReference>
<dbReference type="PRINTS" id="PR00371">
    <property type="entry name" value="FPNCR"/>
</dbReference>
<feature type="binding site" evidence="9">
    <location>
        <begin position="488"/>
        <end position="491"/>
    </location>
    <ligand>
        <name>FAD</name>
        <dbReference type="ChEBI" id="CHEBI:57692"/>
    </ligand>
</feature>
<dbReference type="InterPro" id="IPR001094">
    <property type="entry name" value="Flavdoxin-like"/>
</dbReference>
<dbReference type="PROSITE" id="PS50902">
    <property type="entry name" value="FLAVODOXIN_LIKE"/>
    <property type="match status" value="1"/>
</dbReference>
<dbReference type="Pfam" id="PF00667">
    <property type="entry name" value="FAD_binding_1"/>
    <property type="match status" value="1"/>
</dbReference>
<evidence type="ECO:0000256" key="5">
    <source>
        <dbReference type="ARBA" id="ARBA00022643"/>
    </source>
</evidence>
<comment type="caution">
    <text evidence="14">The sequence shown here is derived from an EMBL/GenBank/DDBJ whole genome shotgun (WGS) entry which is preliminary data.</text>
</comment>
<feature type="coiled-coil region" evidence="10">
    <location>
        <begin position="640"/>
        <end position="671"/>
    </location>
</feature>
<comment type="cofactor">
    <cofactor evidence="1 9">
        <name>FMN</name>
        <dbReference type="ChEBI" id="CHEBI:58210"/>
    </cofactor>
</comment>
<comment type="subcellular location">
    <subcellularLocation>
        <location evidence="9">Cytoplasm</location>
    </subcellularLocation>
    <subcellularLocation>
        <location evidence="9">Mitochondrion</location>
    </subcellularLocation>
    <text evidence="9">Relocalizes to mitochondria after H(2)O(2) exposure.</text>
</comment>
<dbReference type="InterPro" id="IPR001433">
    <property type="entry name" value="OxRdtase_FAD/NAD-bd"/>
</dbReference>
<dbReference type="GO" id="GO:0016226">
    <property type="term" value="P:iron-sulfur cluster assembly"/>
    <property type="evidence" value="ECO:0007669"/>
    <property type="project" value="UniProtKB-UniRule"/>
</dbReference>
<comment type="function">
    <text evidence="9">NADPH-dependent reductase which is a central component of the cytosolic iron-sulfur (Fe-S) protein assembly (CIA) machinery. Transfers electrons from NADPH via its FAD and FMN prosthetic groups to the [2Fe-2S] cluster of DRE2, another key component of the CIA machinery. In turn, this reduced cluster provides electrons for assembly of cytosolic iron-sulfur cluster proteins. Positively controls H(2)O(2)-induced cell death.</text>
</comment>
<name>A0A8H8QIK4_9BASI</name>
<evidence type="ECO:0000259" key="13">
    <source>
        <dbReference type="PROSITE" id="PS51384"/>
    </source>
</evidence>
<feature type="binding site" evidence="9">
    <location>
        <position position="528"/>
    </location>
    <ligand>
        <name>NADP(+)</name>
        <dbReference type="ChEBI" id="CHEBI:58349"/>
    </ligand>
</feature>
<gene>
    <name evidence="9" type="primary">TAH18</name>
    <name evidence="14" type="ORF">UBRO2_01191</name>
</gene>
<feature type="binding site" evidence="9">
    <location>
        <begin position="44"/>
        <end position="49"/>
    </location>
    <ligand>
        <name>FMN</name>
        <dbReference type="ChEBI" id="CHEBI:58210"/>
    </ligand>
</feature>
<dbReference type="Pfam" id="PF08550">
    <property type="entry name" value="GATA_AreA"/>
    <property type="match status" value="1"/>
</dbReference>
<comment type="similarity">
    <text evidence="9">Belongs to the NADPH-dependent diflavin oxidoreductase NDOR1 family.</text>
</comment>
<feature type="compositionally biased region" description="Low complexity" evidence="11">
    <location>
        <begin position="997"/>
        <end position="1006"/>
    </location>
</feature>
<protein>
    <recommendedName>
        <fullName evidence="9">NADPH-dependent diflavin oxidoreductase 1</fullName>
        <ecNumber evidence="9">1.18.1.-</ecNumber>
    </recommendedName>
    <alternativeName>
        <fullName evidence="9">NADPH-dependent FMN and FAD-containing oxidoreductase</fullName>
    </alternativeName>
</protein>
<sequence length="1982" mass="215078">MAFTEASSSASTPAVGNDVAKHYNNEASDLGPIENRHVTILYMTQSGTSADLALRIARQAQRKRFNVTVSDVASYDVTDLISESLVLFLVSTTGQGEFPTSARRFWNFLLRKGVPEDILSDLHFAAFGLGDTTYPRFCWPVRLLSRRLKGLGAKEVVEHGEGDEMHYLGLEGELVPWLEKVWGWMDEVLPLEVGVREVGRDERLPPSTKIREVDGEARGGGVEGFVEHLQSEGWSISKLGKNERMSAADHFQDVRLVEFIPSSTTSSDGAEANRNGDHPTSVTPNKYRPGDVLCLHPINDSTSVTELLTRLSLDPDLQITLSGPTVPTTVPQTPSILTIRDLFTHHLDFTSVPTRSFFDQIRLFSPEGSLEREKLDEYCGIYPPEAIAKGEAKPQEGIDEMFEYAQRPRRTIKEVLEEFKSVNIPLEYVADVFPWIKPREFSIASPPPASPPPTCEEVEKAAGKEAKAIQVSVAIVKYKTRLRKPRTGLCTRWLSGLPVGSEVPILVKEGYLTLPPKEAPLILIGPGTGCAPLRSLVMERLSQTSRPEIHLLLGFRYKAKDYLFEKDWEQLDNKHPELDVSTAFSRDGEEKTYVQDLISSDEERGQVLWNAIVQRNAWIVVAGASVFGSVAHSAMSVANLDDLIEAEADIEAQLQAAAEAAETQAAEAEIQAATDLLLAISPPSSPITFFASPSPLSIPPPLPRPDRSPPKLKLRFSGALHQARARYKRGNNSSKTTQGADREDADVLMDSANEEVDELESPIGLDPEECERLEAECLQEQTQRQSSESRQKDITQPVMSEDATTGRSTQLAQSILATTLTQRQASKSPQRSTSSQASQRQSSKSPLATSALHRGPSPFASVNSQPPSTGNINPRERSTCTLFTSHRGQPSPTGSASTIPTSSQAGRKRARGLVKITESIDLTRESPEPRAPSAKRPKQQDKPKEPTPALSERWVQQLTATSRGPRPDSPPAEDHVTDPRQSQSGTAQNGSTDKGTSTRSRTQASSSKDDVPFATQRAKQRGNKASRLKKAIEKAEEAVKDMKRACEEVTQRSLAIRTPTLANTTAADESSLEAAQGSLGSVFDLSVSHSFLSNILAHDRNLWQPLGSTVNSKASAVQSAASTAPTLALASPLYPCASSSKFKMLSTPQPYPTVANNAPAPDDAQIESRMPTVCVDYLSHQWTDEDVWSSWKAMTKQKNQIANGVRLENASWRTWAKQRGNLKTISPETLNWLKDSDVTWLYGPLHEHVESVPPPKLATTADRLNLDDGHRVRSILKHRTISDMLTTPGGAASPNIELETNPIDDHMAEQDRKAEEQKRKPLFTVKSDSNLVGKTPKRTGGSPNAMPLVSAQKKNSPSIGRADSAASDEKRHISFNHRVEQCIALDHQYPNYDDYEEDEFEEEDDASSEEEEVLTMKSSPRTSPAISHASSSSKHLDHQATIAKLAPTRLKTSEIYPAPSPAVVDPTGFLATRVNNGSTVSTYPIQYGYARAGVPPVHGDPTARGVQWDLEDDFNGDFDYFDGPDLADGAGDHLNSNGPVFNTGDAASSPDASRTYGSYFDHSESDRTDGFTSSTSPQDLAAAAPEQSQASVAPRGILKHRIVHQNATQDYEPRSLEAEGDYDLLGSSHQQESSSFAESYEPTRNSSDDSRERGRPSQRLGSSASYERVQEAVRQGRGRTNSGASSGHSPTNSTVNGGSSYDKCSSSSSSTSPASVSASPGTARSNARSSVGGSESFRTGKDDPRDAGADGLRAGDSATYGGKALSVANRSLNDYDSDDQGSYGLGSPHLPASPHLDAKDDEGSNRSSQDRDGDRYMYGDERNYWSDDRKESKRGAKSQPSNAAATELSVNVECIPSNARPASKVSASVTSPDGPVEVGPTPLNTPTFILARASGKRRSSSGSEADIRGGGPSSPTLPRRTSATGALVAPHNSEPRVPLAHDYVEEDEGGIIGRAVEIVNTARDLIGALLGTGDRGRSWREG</sequence>
<feature type="binding site" evidence="9">
    <location>
        <begin position="439"/>
        <end position="442"/>
    </location>
    <ligand>
        <name>FAD</name>
        <dbReference type="ChEBI" id="CHEBI:57692"/>
    </ligand>
</feature>
<feature type="compositionally biased region" description="Polar residues" evidence="11">
    <location>
        <begin position="860"/>
        <end position="872"/>
    </location>
</feature>
<evidence type="ECO:0000256" key="8">
    <source>
        <dbReference type="ARBA" id="ARBA00023002"/>
    </source>
</evidence>
<dbReference type="SUPFAM" id="SSF52343">
    <property type="entry name" value="Ferredoxin reductase-like, C-terminal NADP-linked domain"/>
    <property type="match status" value="1"/>
</dbReference>
<dbReference type="GO" id="GO:0050661">
    <property type="term" value="F:NADP binding"/>
    <property type="evidence" value="ECO:0007669"/>
    <property type="project" value="UniProtKB-UniRule"/>
</dbReference>
<dbReference type="PRINTS" id="PR00369">
    <property type="entry name" value="FLAVODOXIN"/>
</dbReference>
<feature type="compositionally biased region" description="Polar residues" evidence="11">
    <location>
        <begin position="1678"/>
        <end position="1698"/>
    </location>
</feature>
<evidence type="ECO:0000259" key="12">
    <source>
        <dbReference type="PROSITE" id="PS50902"/>
    </source>
</evidence>
<dbReference type="InterPro" id="IPR013860">
    <property type="entry name" value="AreA_GATA"/>
</dbReference>
<dbReference type="GO" id="GO:0016651">
    <property type="term" value="F:oxidoreductase activity, acting on NAD(P)H"/>
    <property type="evidence" value="ECO:0007669"/>
    <property type="project" value="UniProtKB-UniRule"/>
</dbReference>
<evidence type="ECO:0000313" key="15">
    <source>
        <dbReference type="Proteomes" id="UP000658997"/>
    </source>
</evidence>
<evidence type="ECO:0000256" key="1">
    <source>
        <dbReference type="ARBA" id="ARBA00001917"/>
    </source>
</evidence>
<feature type="compositionally biased region" description="Polar residues" evidence="11">
    <location>
        <begin position="1627"/>
        <end position="1645"/>
    </location>
</feature>
<dbReference type="EMBL" id="ULHB01000014">
    <property type="protein sequence ID" value="SYW76120.1"/>
    <property type="molecule type" value="Genomic_DNA"/>
</dbReference>
<evidence type="ECO:0000256" key="6">
    <source>
        <dbReference type="ARBA" id="ARBA00022827"/>
    </source>
</evidence>
<dbReference type="InterPro" id="IPR001709">
    <property type="entry name" value="Flavoprot_Pyr_Nucl_cyt_Rdtase"/>
</dbReference>
<dbReference type="SUPFAM" id="SSF63380">
    <property type="entry name" value="Riboflavin synthase domain-like"/>
    <property type="match status" value="1"/>
</dbReference>
<feature type="compositionally biased region" description="Basic and acidic residues" evidence="11">
    <location>
        <begin position="1738"/>
        <end position="1748"/>
    </location>
</feature>
<dbReference type="InterPro" id="IPR028879">
    <property type="entry name" value="NDOR1"/>
</dbReference>
<feature type="compositionally biased region" description="Polar residues" evidence="11">
    <location>
        <begin position="1720"/>
        <end position="1737"/>
    </location>
</feature>
<evidence type="ECO:0000256" key="3">
    <source>
        <dbReference type="ARBA" id="ARBA00022490"/>
    </source>
</evidence>